<feature type="domain" description="Peptidase M28" evidence="2">
    <location>
        <begin position="292"/>
        <end position="503"/>
    </location>
</feature>
<dbReference type="InterPro" id="IPR046450">
    <property type="entry name" value="PA_dom_sf"/>
</dbReference>
<dbReference type="GO" id="GO:0008235">
    <property type="term" value="F:metalloexopeptidase activity"/>
    <property type="evidence" value="ECO:0007669"/>
    <property type="project" value="InterPro"/>
</dbReference>
<dbReference type="Pfam" id="PF04389">
    <property type="entry name" value="Peptidase_M28"/>
    <property type="match status" value="1"/>
</dbReference>
<dbReference type="GO" id="GO:0006508">
    <property type="term" value="P:proteolysis"/>
    <property type="evidence" value="ECO:0007669"/>
    <property type="project" value="InterPro"/>
</dbReference>
<dbReference type="PANTHER" id="PTHR12147:SF26">
    <property type="entry name" value="PEPTIDASE M28 DOMAIN-CONTAINING PROTEIN"/>
    <property type="match status" value="1"/>
</dbReference>
<evidence type="ECO:0000313" key="4">
    <source>
        <dbReference type="Proteomes" id="UP000824156"/>
    </source>
</evidence>
<dbReference type="Proteomes" id="UP000824156">
    <property type="component" value="Unassembled WGS sequence"/>
</dbReference>
<comment type="caution">
    <text evidence="3">The sequence shown here is derived from an EMBL/GenBank/DDBJ whole genome shotgun (WGS) entry which is preliminary data.</text>
</comment>
<organism evidence="3 4">
    <name type="scientific">Candidatus Sphingobacterium stercoripullorum</name>
    <dbReference type="NCBI Taxonomy" id="2838759"/>
    <lineage>
        <taxon>Bacteria</taxon>
        <taxon>Pseudomonadati</taxon>
        <taxon>Bacteroidota</taxon>
        <taxon>Sphingobacteriia</taxon>
        <taxon>Sphingobacteriales</taxon>
        <taxon>Sphingobacteriaceae</taxon>
        <taxon>Sphingobacterium</taxon>
    </lineage>
</organism>
<dbReference type="InterPro" id="IPR007484">
    <property type="entry name" value="Peptidase_M28"/>
</dbReference>
<dbReference type="InterPro" id="IPR018247">
    <property type="entry name" value="EF_Hand_1_Ca_BS"/>
</dbReference>
<dbReference type="PANTHER" id="PTHR12147">
    <property type="entry name" value="METALLOPEPTIDASE M28 FAMILY MEMBER"/>
    <property type="match status" value="1"/>
</dbReference>
<feature type="signal peptide" evidence="1">
    <location>
        <begin position="1"/>
        <end position="18"/>
    </location>
</feature>
<accession>A0A9D1W8Z1</accession>
<dbReference type="SUPFAM" id="SSF52025">
    <property type="entry name" value="PA domain"/>
    <property type="match status" value="1"/>
</dbReference>
<dbReference type="SUPFAM" id="SSF53187">
    <property type="entry name" value="Zn-dependent exopeptidases"/>
    <property type="match status" value="1"/>
</dbReference>
<evidence type="ECO:0000313" key="3">
    <source>
        <dbReference type="EMBL" id="HIX54839.1"/>
    </source>
</evidence>
<proteinExistence type="predicted"/>
<dbReference type="PROSITE" id="PS00018">
    <property type="entry name" value="EF_HAND_1"/>
    <property type="match status" value="1"/>
</dbReference>
<dbReference type="InterPro" id="IPR045175">
    <property type="entry name" value="M28_fam"/>
</dbReference>
<reference evidence="3" key="2">
    <citation type="submission" date="2021-04" db="EMBL/GenBank/DDBJ databases">
        <authorList>
            <person name="Gilroy R."/>
        </authorList>
    </citation>
    <scope>NUCLEOTIDE SEQUENCE</scope>
    <source>
        <strain evidence="3">1719</strain>
    </source>
</reference>
<feature type="chain" id="PRO_5038932502" evidence="1">
    <location>
        <begin position="19"/>
        <end position="522"/>
    </location>
</feature>
<evidence type="ECO:0000256" key="1">
    <source>
        <dbReference type="SAM" id="SignalP"/>
    </source>
</evidence>
<evidence type="ECO:0000259" key="2">
    <source>
        <dbReference type="Pfam" id="PF04389"/>
    </source>
</evidence>
<name>A0A9D1W8Z1_9SPHI</name>
<reference evidence="3" key="1">
    <citation type="journal article" date="2021" name="PeerJ">
        <title>Extensive microbial diversity within the chicken gut microbiome revealed by metagenomics and culture.</title>
        <authorList>
            <person name="Gilroy R."/>
            <person name="Ravi A."/>
            <person name="Getino M."/>
            <person name="Pursley I."/>
            <person name="Horton D.L."/>
            <person name="Alikhan N.F."/>
            <person name="Baker D."/>
            <person name="Gharbi K."/>
            <person name="Hall N."/>
            <person name="Watson M."/>
            <person name="Adriaenssens E.M."/>
            <person name="Foster-Nyarko E."/>
            <person name="Jarju S."/>
            <person name="Secka A."/>
            <person name="Antonio M."/>
            <person name="Oren A."/>
            <person name="Chaudhuri R.R."/>
            <person name="La Ragione R."/>
            <person name="Hildebrand F."/>
            <person name="Pallen M.J."/>
        </authorList>
    </citation>
    <scope>NUCLEOTIDE SEQUENCE</scope>
    <source>
        <strain evidence="3">1719</strain>
    </source>
</reference>
<dbReference type="PROSITE" id="PS51257">
    <property type="entry name" value="PROKAR_LIPOPROTEIN"/>
    <property type="match status" value="1"/>
</dbReference>
<gene>
    <name evidence="3" type="ORF">H9853_07425</name>
</gene>
<dbReference type="Gene3D" id="3.40.630.10">
    <property type="entry name" value="Zn peptidases"/>
    <property type="match status" value="2"/>
</dbReference>
<dbReference type="EMBL" id="DXEZ01000208">
    <property type="protein sequence ID" value="HIX54839.1"/>
    <property type="molecule type" value="Genomic_DNA"/>
</dbReference>
<keyword evidence="1" id="KW-0732">Signal</keyword>
<dbReference type="AlphaFoldDB" id="A0A9D1W8Z1"/>
<sequence length="522" mass="58701">MRKLFLLLLPFFVSCAVAQKDNNPEHYSGLITEKTTHAHMVALATEDMEGRGTGQEGGRKAADYIAKEFKKYGLKPGVNGSYFQPVELVQTAMEVKDFKVNNTSYTYGVDFFIQGQNKEITIESSEVVFVGFGIEEDKYNDYRDVDVKGKVALILLDQEPVDASGNSLVTGTKEMSDWTTNRFKKLQNLISKQPKMILGFSSTNQETLNKHGVRLTAGRVSLKNDTQELQFSDEPSTALIAPKILDAILGQEDSYKAYLAKVQQSGKPEPKEINISFASTFGLNQTDLDDPNVIGVVEGSDKKDEVVVVTAHYDHDGIAQDGTIFFGADDNASGTVGVLEVARAFAEAKKKGNGPRRTVVFIAFSAEEKGLLGSDYYVQNPIYPLEQTMVNINIDMIGRIDDIHLEGNHDYIHAIGASRNSNDLQEINESINDRYTKLEIDYTYDQEDHPMRLFQRSDQWNFAKHQIPVIFYMSGLHPHYHTPEDTVDKINFPVMVQREKLIFHTTWELANREDSIHQKDTN</sequence>
<protein>
    <submittedName>
        <fullName evidence="3">M28 family peptidase</fullName>
    </submittedName>
</protein>